<proteinExistence type="predicted"/>
<reference evidence="2 3" key="1">
    <citation type="submission" date="2018-06" db="EMBL/GenBank/DDBJ databases">
        <title>Three novel Pseudomonas species isolated from symptomatic oak.</title>
        <authorList>
            <person name="Bueno-Gonzalez V."/>
            <person name="Brady C."/>
        </authorList>
    </citation>
    <scope>NUCLEOTIDE SEQUENCE [LARGE SCALE GENOMIC DNA]</scope>
    <source>
        <strain evidence="2 3">P17C</strain>
    </source>
</reference>
<dbReference type="PANTHER" id="PTHR34219:SF4">
    <property type="entry name" value="PEPSY DOMAIN-CONTAINING PROTEIN"/>
    <property type="match status" value="1"/>
</dbReference>
<feature type="transmembrane region" description="Helical" evidence="1">
    <location>
        <begin position="197"/>
        <end position="220"/>
    </location>
</feature>
<evidence type="ECO:0000256" key="1">
    <source>
        <dbReference type="SAM" id="Phobius"/>
    </source>
</evidence>
<feature type="transmembrane region" description="Helical" evidence="1">
    <location>
        <begin position="155"/>
        <end position="176"/>
    </location>
</feature>
<organism evidence="2 3">
    <name type="scientific">Stutzerimonas kirkiae</name>
    <dbReference type="NCBI Taxonomy" id="2211392"/>
    <lineage>
        <taxon>Bacteria</taxon>
        <taxon>Pseudomonadati</taxon>
        <taxon>Pseudomonadota</taxon>
        <taxon>Gammaproteobacteria</taxon>
        <taxon>Pseudomonadales</taxon>
        <taxon>Pseudomonadaceae</taxon>
        <taxon>Stutzerimonas</taxon>
    </lineage>
</organism>
<evidence type="ECO:0000313" key="3">
    <source>
        <dbReference type="Proteomes" id="UP000292639"/>
    </source>
</evidence>
<feature type="transmembrane region" description="Helical" evidence="1">
    <location>
        <begin position="464"/>
        <end position="484"/>
    </location>
</feature>
<dbReference type="Proteomes" id="UP000292639">
    <property type="component" value="Unassembled WGS sequence"/>
</dbReference>
<dbReference type="Pfam" id="PF03929">
    <property type="entry name" value="PepSY_TM"/>
    <property type="match status" value="1"/>
</dbReference>
<keyword evidence="1" id="KW-0472">Membrane</keyword>
<dbReference type="RefSeq" id="WP_131183290.1">
    <property type="nucleotide sequence ID" value="NZ_QJUO01000003.1"/>
</dbReference>
<protein>
    <submittedName>
        <fullName evidence="2">Peptidase</fullName>
    </submittedName>
</protein>
<gene>
    <name evidence="2" type="ORF">DNJ96_00540</name>
</gene>
<dbReference type="AlphaFoldDB" id="A0A4Q9RFL8"/>
<feature type="transmembrane region" description="Helical" evidence="1">
    <location>
        <begin position="499"/>
        <end position="520"/>
    </location>
</feature>
<keyword evidence="3" id="KW-1185">Reference proteome</keyword>
<name>A0A4Q9RFL8_9GAMM</name>
<dbReference type="InterPro" id="IPR005625">
    <property type="entry name" value="PepSY-ass_TM"/>
</dbReference>
<comment type="caution">
    <text evidence="2">The sequence shown here is derived from an EMBL/GenBank/DDBJ whole genome shotgun (WGS) entry which is preliminary data.</text>
</comment>
<feature type="transmembrane region" description="Helical" evidence="1">
    <location>
        <begin position="437"/>
        <end position="457"/>
    </location>
</feature>
<feature type="transmembrane region" description="Helical" evidence="1">
    <location>
        <begin position="12"/>
        <end position="37"/>
    </location>
</feature>
<keyword evidence="1" id="KW-0812">Transmembrane</keyword>
<sequence length="550" mass="61699">MKEGFRQSMAWLHTWTGLVVGWVLFFVFVTGTAGYVAGEISRWMRPELPLAERLQDVDRGLALELALSRLERDAVNAKSWNIELPHYDQGARRVHGLEISWEEMPERGQIWGRYNSEELDAGTGEVKETVEARNTGGGTLLYRMHYALHYIPYDVAIRLVGICTMLMLLAILSGVITHKKIFKDFFTFRPGKGQRSWLDAHNIISVMALPFFLMITYSGLMFFPSQYMPAGIGTVYGTSDADRNRFYDELFERDRDEVFLPVAKPGVSLHSLLEKAEAEWGAGNVASLSLRHPQKDGAYVELHKVSGGQIVVYDAPSLRFSAVDGQPMADDHEHHAVLETRGVILALHEGLFADWWLRWLYFLSGLLGCGMIGTGLVLWTVKRRGRHLKKDASSRFDAAGLRLVEILNAGTIVGLPVAIAAYFWANRLLPVDMADRAAWEAHSLFVVWGWTFVYAALRPLKKAWLEILWIAVAAYALLPLLNALTTDKHLGVTLPYGDWVLAGFDLTMLALAALFAYAAVKLRTKWLKAEAAARERKPAKEPAVEEVVAQ</sequence>
<feature type="transmembrane region" description="Helical" evidence="1">
    <location>
        <begin position="402"/>
        <end position="425"/>
    </location>
</feature>
<feature type="transmembrane region" description="Helical" evidence="1">
    <location>
        <begin position="359"/>
        <end position="381"/>
    </location>
</feature>
<dbReference type="EMBL" id="QJUP01000001">
    <property type="protein sequence ID" value="TBU99822.1"/>
    <property type="molecule type" value="Genomic_DNA"/>
</dbReference>
<keyword evidence="1" id="KW-1133">Transmembrane helix</keyword>
<evidence type="ECO:0000313" key="2">
    <source>
        <dbReference type="EMBL" id="TBU99822.1"/>
    </source>
</evidence>
<dbReference type="PANTHER" id="PTHR34219">
    <property type="entry name" value="IRON-REGULATED INNER MEMBRANE PROTEIN-RELATED"/>
    <property type="match status" value="1"/>
</dbReference>
<accession>A0A4Q9RFL8</accession>